<organism evidence="4 5">
    <name type="scientific">Symbiodinium natans</name>
    <dbReference type="NCBI Taxonomy" id="878477"/>
    <lineage>
        <taxon>Eukaryota</taxon>
        <taxon>Sar</taxon>
        <taxon>Alveolata</taxon>
        <taxon>Dinophyceae</taxon>
        <taxon>Suessiales</taxon>
        <taxon>Symbiodiniaceae</taxon>
        <taxon>Symbiodinium</taxon>
    </lineage>
</organism>
<keyword evidence="1" id="KW-1015">Disulfide bond</keyword>
<dbReference type="Pfam" id="PF21953">
    <property type="entry name" value="NadN_nucleosid_C"/>
    <property type="match status" value="1"/>
</dbReference>
<evidence type="ECO:0000256" key="2">
    <source>
        <dbReference type="SAM" id="SignalP"/>
    </source>
</evidence>
<dbReference type="Gene3D" id="4.10.410.20">
    <property type="match status" value="1"/>
</dbReference>
<keyword evidence="2" id="KW-0732">Signal</keyword>
<name>A0A812P4T9_9DINO</name>
<protein>
    <recommendedName>
        <fullName evidence="3">SMB domain-containing protein</fullName>
    </recommendedName>
</protein>
<feature type="chain" id="PRO_5032718387" description="SMB domain-containing protein" evidence="2">
    <location>
        <begin position="22"/>
        <end position="554"/>
    </location>
</feature>
<feature type="domain" description="SMB" evidence="3">
    <location>
        <begin position="20"/>
        <end position="62"/>
    </location>
</feature>
<dbReference type="SUPFAM" id="SSF55816">
    <property type="entry name" value="5'-nucleotidase (syn. UDP-sugar hydrolase), C-terminal domain"/>
    <property type="match status" value="1"/>
</dbReference>
<dbReference type="EMBL" id="CAJNDS010002135">
    <property type="protein sequence ID" value="CAE7345486.1"/>
    <property type="molecule type" value="Genomic_DNA"/>
</dbReference>
<dbReference type="PANTHER" id="PTHR11575:SF22">
    <property type="entry name" value="ADL392WP"/>
    <property type="match status" value="1"/>
</dbReference>
<dbReference type="Gene3D" id="3.60.21.10">
    <property type="match status" value="1"/>
</dbReference>
<dbReference type="InterPro" id="IPR006179">
    <property type="entry name" value="5_nucleotidase/apyrase"/>
</dbReference>
<dbReference type="Proteomes" id="UP000604046">
    <property type="component" value="Unassembled WGS sequence"/>
</dbReference>
<keyword evidence="5" id="KW-1185">Reference proteome</keyword>
<accession>A0A812P4T9</accession>
<dbReference type="PROSITE" id="PS00524">
    <property type="entry name" value="SMB_1"/>
    <property type="match status" value="1"/>
</dbReference>
<dbReference type="AlphaFoldDB" id="A0A812P4T9"/>
<reference evidence="4" key="1">
    <citation type="submission" date="2021-02" db="EMBL/GenBank/DDBJ databases">
        <authorList>
            <person name="Dougan E. K."/>
            <person name="Rhodes N."/>
            <person name="Thang M."/>
            <person name="Chan C."/>
        </authorList>
    </citation>
    <scope>NUCLEOTIDE SEQUENCE</scope>
</reference>
<dbReference type="GO" id="GO:0005829">
    <property type="term" value="C:cytosol"/>
    <property type="evidence" value="ECO:0007669"/>
    <property type="project" value="TreeGrafter"/>
</dbReference>
<comment type="caution">
    <text evidence="4">The sequence shown here is derived from an EMBL/GenBank/DDBJ whole genome shotgun (WGS) entry which is preliminary data.</text>
</comment>
<evidence type="ECO:0000313" key="5">
    <source>
        <dbReference type="Proteomes" id="UP000604046"/>
    </source>
</evidence>
<dbReference type="InterPro" id="IPR001212">
    <property type="entry name" value="Somatomedin_B_dom"/>
</dbReference>
<dbReference type="InterPro" id="IPR036024">
    <property type="entry name" value="Somatomedin_B-like_dom_sf"/>
</dbReference>
<evidence type="ECO:0000259" key="3">
    <source>
        <dbReference type="PROSITE" id="PS50958"/>
    </source>
</evidence>
<dbReference type="OrthoDB" id="7722975at2759"/>
<dbReference type="PROSITE" id="PS50958">
    <property type="entry name" value="SMB_2"/>
    <property type="match status" value="1"/>
</dbReference>
<dbReference type="PANTHER" id="PTHR11575">
    <property type="entry name" value="5'-NUCLEOTIDASE-RELATED"/>
    <property type="match status" value="1"/>
</dbReference>
<dbReference type="SUPFAM" id="SSF90188">
    <property type="entry name" value="Somatomedin B domain"/>
    <property type="match status" value="1"/>
</dbReference>
<sequence>MLRHWICLGALFFFREGGSSSSSCKTIGCGGHDPTATCFCNPSCFSFDDCCDDYAEACPEPLSTIKLGDVNMLVTTDLHSWIEGRSHDAPLNASLAHVVSVLDHLRSAAHAEHRDVFFFDNGDINDGTGLSATAPDHVAFLSPVLQTARYDALNLGNHELYQRDGHGMVEGPACPVVGLKESGYIASWKGRYLTSNVVWSSTLQPVGNRYALVEGKFGTKLLTFGFLYNMEDHCDAVEVLDVEETLASEWFKEALKEHAGLSDGVVVLAHMDYRDPLVDKIWAAVREGMGSTKPLQILAGHSHRRGYRQLDKYASVYEAGCKLDTVGFLSYSHEADGLRFDHVNISGSIQHLAGAVNRSASNLSTASGAVTAQAIRTARKTAGSDRALGCSTQRYRLLVPLGNSSLWTFYMSQVIPNTLLDSPQTQIAIVGTGALSYDIFPGPVHIDDVYTASPYANFWLKLEGLGGAILQKLLAELNQRWTYALPPYVNSSIPLASSSYDLVFCDFDTDPILSRLSQILGKRPEPKLFKPLLNTSSILTAWFEKRPCAKEVLV</sequence>
<dbReference type="Gene3D" id="3.90.780.10">
    <property type="entry name" value="5'-Nucleotidase, C-terminal domain"/>
    <property type="match status" value="1"/>
</dbReference>
<dbReference type="InterPro" id="IPR029052">
    <property type="entry name" value="Metallo-depent_PP-like"/>
</dbReference>
<dbReference type="SUPFAM" id="SSF56300">
    <property type="entry name" value="Metallo-dependent phosphatases"/>
    <property type="match status" value="1"/>
</dbReference>
<proteinExistence type="predicted"/>
<evidence type="ECO:0000256" key="1">
    <source>
        <dbReference type="ARBA" id="ARBA00023157"/>
    </source>
</evidence>
<evidence type="ECO:0000313" key="4">
    <source>
        <dbReference type="EMBL" id="CAE7345486.1"/>
    </source>
</evidence>
<dbReference type="GO" id="GO:0016787">
    <property type="term" value="F:hydrolase activity"/>
    <property type="evidence" value="ECO:0007669"/>
    <property type="project" value="InterPro"/>
</dbReference>
<dbReference type="GO" id="GO:0009166">
    <property type="term" value="P:nucleotide catabolic process"/>
    <property type="evidence" value="ECO:0007669"/>
    <property type="project" value="InterPro"/>
</dbReference>
<dbReference type="Pfam" id="PF01033">
    <property type="entry name" value="Somatomedin_B"/>
    <property type="match status" value="1"/>
</dbReference>
<feature type="signal peptide" evidence="2">
    <location>
        <begin position="1"/>
        <end position="21"/>
    </location>
</feature>
<gene>
    <name evidence="4" type="ORF">SNAT2548_LOCUS18109</name>
</gene>
<dbReference type="InterPro" id="IPR036907">
    <property type="entry name" value="5'-Nucleotdase_C_sf"/>
</dbReference>
<dbReference type="InterPro" id="IPR053828">
    <property type="entry name" value="Nucleosidase_C"/>
</dbReference>